<proteinExistence type="predicted"/>
<gene>
    <name evidence="7" type="ORF">A1O9_01694</name>
</gene>
<dbReference type="GO" id="GO:0003700">
    <property type="term" value="F:DNA-binding transcription factor activity"/>
    <property type="evidence" value="ECO:0007669"/>
    <property type="project" value="InterPro"/>
</dbReference>
<dbReference type="PANTHER" id="PTHR46910">
    <property type="entry name" value="TRANSCRIPTION FACTOR PDR1"/>
    <property type="match status" value="1"/>
</dbReference>
<comment type="subcellular location">
    <subcellularLocation>
        <location evidence="1">Nucleus</location>
    </subcellularLocation>
</comment>
<dbReference type="GO" id="GO:0005634">
    <property type="term" value="C:nucleus"/>
    <property type="evidence" value="ECO:0007669"/>
    <property type="project" value="UniProtKB-SubCell"/>
</dbReference>
<dbReference type="GO" id="GO:0008270">
    <property type="term" value="F:zinc ion binding"/>
    <property type="evidence" value="ECO:0007669"/>
    <property type="project" value="InterPro"/>
</dbReference>
<dbReference type="RefSeq" id="XP_013266306.1">
    <property type="nucleotide sequence ID" value="XM_013410852.1"/>
</dbReference>
<evidence type="ECO:0000256" key="2">
    <source>
        <dbReference type="ARBA" id="ARBA00022723"/>
    </source>
</evidence>
<evidence type="ECO:0000256" key="4">
    <source>
        <dbReference type="ARBA" id="ARBA00023242"/>
    </source>
</evidence>
<feature type="domain" description="Xylanolytic transcriptional activator regulatory" evidence="6">
    <location>
        <begin position="258"/>
        <end position="367"/>
    </location>
</feature>
<sequence length="683" mass="76291">MVLEGISRLVDSLPRKTSRAPPEDTQATDSEWPFVGDEDSSTTHPIKRRRTHAVEEAFPRTSQNYRPPTSSEPPQSPSVAETEGEASNSPEHCGDGLDPRDDELGTIDLQRYLSPSQQHHQPGRSEGDKRRALEAAVQVAKKTAIMQPKPEFLMSSLMERVNFYDSSTYPTAEFVHTIMDRRRNNVAMTYYLDINTNVSPSTFEDMALALINHKVYGQTRLHYIVCVNYIAYSYLVAIGSEGQSRAMVENLEESKRRYYAKAFAALDEMDLKAAPDIPMLQALLSGAMLSQDTGNMRRCWRLNTNACRICASLGGRALSELNTSGSFEEAMNTRLVFLKCYIFDKSLSANMYQPSCSAHMRLDSSKLDLSQPSHAMLFILLELSRVQEIIVRETSAIKSPSQPARLGMENLTSNEELRACQGRMHRIFAKTQEFRAKPPSNQDGYLKFEWMNVDFIYASMMTTLIRLTARIDDTRSNHECLRHARNSLSSLNVLLQIVSQPSSFRGMALSSLAWLVPLYPLRPLYCVFGNIVATSDSLDLKLLRDTANGLESLAQTHASMGAIHKLCSSLIDLCAPFVETSESGQNPQTSQLGPVGLSTGRLQQREAVREQGHPRNVPLNPDGRAIAGPGNTNLGFNSNLPQAQVNFNKNDGSQNTYNFDGDLDWELFCAQPSLDFLDMDLEN</sequence>
<dbReference type="Proteomes" id="UP000027920">
    <property type="component" value="Unassembled WGS sequence"/>
</dbReference>
<name>A0A072PV45_9EURO</name>
<keyword evidence="2" id="KW-0479">Metal-binding</keyword>
<dbReference type="Pfam" id="PF04082">
    <property type="entry name" value="Fungal_trans"/>
    <property type="match status" value="1"/>
</dbReference>
<reference evidence="7 8" key="1">
    <citation type="submission" date="2013-03" db="EMBL/GenBank/DDBJ databases">
        <title>The Genome Sequence of Exophiala aquamarina CBS 119918.</title>
        <authorList>
            <consortium name="The Broad Institute Genomics Platform"/>
            <person name="Cuomo C."/>
            <person name="de Hoog S."/>
            <person name="Gorbushina A."/>
            <person name="Walker B."/>
            <person name="Young S.K."/>
            <person name="Zeng Q."/>
            <person name="Gargeya S."/>
            <person name="Fitzgerald M."/>
            <person name="Haas B."/>
            <person name="Abouelleil A."/>
            <person name="Allen A.W."/>
            <person name="Alvarado L."/>
            <person name="Arachchi H.M."/>
            <person name="Berlin A.M."/>
            <person name="Chapman S.B."/>
            <person name="Gainer-Dewar J."/>
            <person name="Goldberg J."/>
            <person name="Griggs A."/>
            <person name="Gujja S."/>
            <person name="Hansen M."/>
            <person name="Howarth C."/>
            <person name="Imamovic A."/>
            <person name="Ireland A."/>
            <person name="Larimer J."/>
            <person name="McCowan C."/>
            <person name="Murphy C."/>
            <person name="Pearson M."/>
            <person name="Poon T.W."/>
            <person name="Priest M."/>
            <person name="Roberts A."/>
            <person name="Saif S."/>
            <person name="Shea T."/>
            <person name="Sisk P."/>
            <person name="Sykes S."/>
            <person name="Wortman J."/>
            <person name="Nusbaum C."/>
            <person name="Birren B."/>
        </authorList>
    </citation>
    <scope>NUCLEOTIDE SEQUENCE [LARGE SCALE GENOMIC DNA]</scope>
    <source>
        <strain evidence="7 8">CBS 119918</strain>
    </source>
</reference>
<evidence type="ECO:0000256" key="1">
    <source>
        <dbReference type="ARBA" id="ARBA00004123"/>
    </source>
</evidence>
<dbReference type="GO" id="GO:0006351">
    <property type="term" value="P:DNA-templated transcription"/>
    <property type="evidence" value="ECO:0007669"/>
    <property type="project" value="InterPro"/>
</dbReference>
<evidence type="ECO:0000259" key="6">
    <source>
        <dbReference type="Pfam" id="PF04082"/>
    </source>
</evidence>
<evidence type="ECO:0000256" key="3">
    <source>
        <dbReference type="ARBA" id="ARBA00023125"/>
    </source>
</evidence>
<keyword evidence="4" id="KW-0539">Nucleus</keyword>
<evidence type="ECO:0000313" key="8">
    <source>
        <dbReference type="Proteomes" id="UP000027920"/>
    </source>
</evidence>
<feature type="region of interest" description="Disordered" evidence="5">
    <location>
        <begin position="112"/>
        <end position="131"/>
    </location>
</feature>
<dbReference type="EMBL" id="AMGV01000001">
    <property type="protein sequence ID" value="KEF63716.1"/>
    <property type="molecule type" value="Genomic_DNA"/>
</dbReference>
<dbReference type="VEuPathDB" id="FungiDB:A1O9_01694"/>
<keyword evidence="8" id="KW-1185">Reference proteome</keyword>
<feature type="region of interest" description="Disordered" evidence="5">
    <location>
        <begin position="1"/>
        <end position="103"/>
    </location>
</feature>
<accession>A0A072PV45</accession>
<dbReference type="OrthoDB" id="103819at2759"/>
<dbReference type="InterPro" id="IPR050987">
    <property type="entry name" value="AtrR-like"/>
</dbReference>
<dbReference type="AlphaFoldDB" id="A0A072PV45"/>
<dbReference type="InterPro" id="IPR007219">
    <property type="entry name" value="XnlR_reg_dom"/>
</dbReference>
<dbReference type="GeneID" id="25276640"/>
<organism evidence="7 8">
    <name type="scientific">Exophiala aquamarina CBS 119918</name>
    <dbReference type="NCBI Taxonomy" id="1182545"/>
    <lineage>
        <taxon>Eukaryota</taxon>
        <taxon>Fungi</taxon>
        <taxon>Dikarya</taxon>
        <taxon>Ascomycota</taxon>
        <taxon>Pezizomycotina</taxon>
        <taxon>Eurotiomycetes</taxon>
        <taxon>Chaetothyriomycetidae</taxon>
        <taxon>Chaetothyriales</taxon>
        <taxon>Herpotrichiellaceae</taxon>
        <taxon>Exophiala</taxon>
    </lineage>
</organism>
<keyword evidence="3" id="KW-0238">DNA-binding</keyword>
<protein>
    <recommendedName>
        <fullName evidence="6">Xylanolytic transcriptional activator regulatory domain-containing protein</fullName>
    </recommendedName>
</protein>
<dbReference type="PANTHER" id="PTHR46910:SF3">
    <property type="entry name" value="HALOTOLERANCE PROTEIN 9-RELATED"/>
    <property type="match status" value="1"/>
</dbReference>
<dbReference type="GO" id="GO:0003677">
    <property type="term" value="F:DNA binding"/>
    <property type="evidence" value="ECO:0007669"/>
    <property type="project" value="UniProtKB-KW"/>
</dbReference>
<evidence type="ECO:0000313" key="7">
    <source>
        <dbReference type="EMBL" id="KEF63716.1"/>
    </source>
</evidence>
<dbReference type="CDD" id="cd12148">
    <property type="entry name" value="fungal_TF_MHR"/>
    <property type="match status" value="1"/>
</dbReference>
<comment type="caution">
    <text evidence="7">The sequence shown here is derived from an EMBL/GenBank/DDBJ whole genome shotgun (WGS) entry which is preliminary data.</text>
</comment>
<dbReference type="HOGENOM" id="CLU_012049_0_0_1"/>
<feature type="compositionally biased region" description="Basic and acidic residues" evidence="5">
    <location>
        <begin position="92"/>
        <end position="103"/>
    </location>
</feature>
<evidence type="ECO:0000256" key="5">
    <source>
        <dbReference type="SAM" id="MobiDB-lite"/>
    </source>
</evidence>